<feature type="region of interest" description="Disordered" evidence="5">
    <location>
        <begin position="73"/>
        <end position="98"/>
    </location>
</feature>
<dbReference type="Proteomes" id="UP000006062">
    <property type="component" value="Chromosome"/>
</dbReference>
<dbReference type="RefSeq" id="WP_014778616.1">
    <property type="nucleotide sequence ID" value="NC_018012.1"/>
</dbReference>
<sequence>MRWRTGRRSDNIEDRRDGGSGNLPFGTQRPLRVGRRVGVGGGLGGLLLIVVLLFLGVDPSLLLTDSGQIAVPQQAPMGQSGPSPFDAGPSETPNRRASGQDELADFVSVILADTEDTWSTIFRERGERYSDPKLVMYSGMTRSACGLGKAAMGPFYCPADRKVYIDLDFYRELRDGLGADGDFAQAYVIAHEIGHHVQNLLGISDQVDALRERASQTEANALSVRLELQADCFAGLWAKRAHQARNILEQGDIEEGLNAASAIGDDRLQRQSRGYVRPDSFTHGSSTQRVSWFKRGLQEGTLAACDTFAAERL</sequence>
<evidence type="ECO:0000256" key="3">
    <source>
        <dbReference type="ARBA" id="ARBA00022989"/>
    </source>
</evidence>
<keyword evidence="4 6" id="KW-0472">Membrane</keyword>
<keyword evidence="7" id="KW-0645">Protease</keyword>
<dbReference type="STRING" id="765911.Thivi_2218"/>
<dbReference type="KEGG" id="tvi:Thivi_2218"/>
<feature type="compositionally biased region" description="Basic and acidic residues" evidence="5">
    <location>
        <begin position="7"/>
        <end position="18"/>
    </location>
</feature>
<dbReference type="eggNOG" id="COG2321">
    <property type="taxonomic scope" value="Bacteria"/>
</dbReference>
<gene>
    <name evidence="7" type="ordered locus">Thivi_2218</name>
</gene>
<dbReference type="EMBL" id="CP003154">
    <property type="protein sequence ID" value="AFL74168.1"/>
    <property type="molecule type" value="Genomic_DNA"/>
</dbReference>
<dbReference type="AlphaFoldDB" id="I3YB00"/>
<dbReference type="OrthoDB" id="9774900at2"/>
<comment type="subcellular location">
    <subcellularLocation>
        <location evidence="1">Membrane</location>
        <topology evidence="1">Single-pass membrane protein</topology>
    </subcellularLocation>
</comment>
<dbReference type="PANTHER" id="PTHR30168">
    <property type="entry name" value="PUTATIVE MEMBRANE PROTEIN YPFJ"/>
    <property type="match status" value="1"/>
</dbReference>
<keyword evidence="3 6" id="KW-1133">Transmembrane helix</keyword>
<dbReference type="Pfam" id="PF04228">
    <property type="entry name" value="Zn_peptidase"/>
    <property type="match status" value="1"/>
</dbReference>
<evidence type="ECO:0000313" key="7">
    <source>
        <dbReference type="EMBL" id="AFL74168.1"/>
    </source>
</evidence>
<reference evidence="7 8" key="1">
    <citation type="submission" date="2012-06" db="EMBL/GenBank/DDBJ databases">
        <title>Complete sequence of Thiocystis violascens DSM 198.</title>
        <authorList>
            <consortium name="US DOE Joint Genome Institute"/>
            <person name="Lucas S."/>
            <person name="Han J."/>
            <person name="Lapidus A."/>
            <person name="Cheng J.-F."/>
            <person name="Goodwin L."/>
            <person name="Pitluck S."/>
            <person name="Peters L."/>
            <person name="Ovchinnikova G."/>
            <person name="Teshima H."/>
            <person name="Detter J.C."/>
            <person name="Han C."/>
            <person name="Tapia R."/>
            <person name="Land M."/>
            <person name="Hauser L."/>
            <person name="Kyrpides N."/>
            <person name="Ivanova N."/>
            <person name="Pagani I."/>
            <person name="Vogl K."/>
            <person name="Liu Z."/>
            <person name="Frigaard N.-U."/>
            <person name="Bryant D."/>
            <person name="Woyke T."/>
        </authorList>
    </citation>
    <scope>NUCLEOTIDE SEQUENCE [LARGE SCALE GENOMIC DNA]</scope>
    <source>
        <strain evidence="8">ATCC 17096 / DSM 198 / 6111</strain>
    </source>
</reference>
<dbReference type="GO" id="GO:0016020">
    <property type="term" value="C:membrane"/>
    <property type="evidence" value="ECO:0007669"/>
    <property type="project" value="UniProtKB-SubCell"/>
</dbReference>
<dbReference type="InterPro" id="IPR007343">
    <property type="entry name" value="Uncharacterised_pept_Zn_put"/>
</dbReference>
<evidence type="ECO:0000256" key="5">
    <source>
        <dbReference type="SAM" id="MobiDB-lite"/>
    </source>
</evidence>
<evidence type="ECO:0000256" key="1">
    <source>
        <dbReference type="ARBA" id="ARBA00004167"/>
    </source>
</evidence>
<dbReference type="HOGENOM" id="CLU_059329_0_0_6"/>
<dbReference type="GO" id="GO:0006508">
    <property type="term" value="P:proteolysis"/>
    <property type="evidence" value="ECO:0007669"/>
    <property type="project" value="UniProtKB-KW"/>
</dbReference>
<feature type="region of interest" description="Disordered" evidence="5">
    <location>
        <begin position="1"/>
        <end position="29"/>
    </location>
</feature>
<keyword evidence="2 6" id="KW-0812">Transmembrane</keyword>
<proteinExistence type="predicted"/>
<evidence type="ECO:0000256" key="6">
    <source>
        <dbReference type="SAM" id="Phobius"/>
    </source>
</evidence>
<keyword evidence="7" id="KW-0378">Hydrolase</keyword>
<protein>
    <submittedName>
        <fullName evidence="7">Putative metalloprotease</fullName>
    </submittedName>
</protein>
<name>I3YB00_THIV6</name>
<dbReference type="GO" id="GO:0008237">
    <property type="term" value="F:metallopeptidase activity"/>
    <property type="evidence" value="ECO:0007669"/>
    <property type="project" value="UniProtKB-KW"/>
</dbReference>
<keyword evidence="8" id="KW-1185">Reference proteome</keyword>
<evidence type="ECO:0000256" key="2">
    <source>
        <dbReference type="ARBA" id="ARBA00022692"/>
    </source>
</evidence>
<organism evidence="7 8">
    <name type="scientific">Thiocystis violascens (strain ATCC 17096 / DSM 198 / 6111)</name>
    <name type="common">Chromatium violascens</name>
    <dbReference type="NCBI Taxonomy" id="765911"/>
    <lineage>
        <taxon>Bacteria</taxon>
        <taxon>Pseudomonadati</taxon>
        <taxon>Pseudomonadota</taxon>
        <taxon>Gammaproteobacteria</taxon>
        <taxon>Chromatiales</taxon>
        <taxon>Chromatiaceae</taxon>
        <taxon>Thiocystis</taxon>
    </lineage>
</organism>
<evidence type="ECO:0000256" key="4">
    <source>
        <dbReference type="ARBA" id="ARBA00023136"/>
    </source>
</evidence>
<keyword evidence="7" id="KW-0482">Metalloprotease</keyword>
<feature type="transmembrane region" description="Helical" evidence="6">
    <location>
        <begin position="37"/>
        <end position="57"/>
    </location>
</feature>
<dbReference type="PANTHER" id="PTHR30168:SF0">
    <property type="entry name" value="INNER MEMBRANE PROTEIN"/>
    <property type="match status" value="1"/>
</dbReference>
<accession>I3YB00</accession>
<evidence type="ECO:0000313" key="8">
    <source>
        <dbReference type="Proteomes" id="UP000006062"/>
    </source>
</evidence>